<dbReference type="AlphaFoldDB" id="A0A918FGY0"/>
<feature type="transmembrane region" description="Helical" evidence="1">
    <location>
        <begin position="25"/>
        <end position="44"/>
    </location>
</feature>
<keyword evidence="1" id="KW-0472">Membrane</keyword>
<keyword evidence="1" id="KW-0812">Transmembrane</keyword>
<reference evidence="2" key="2">
    <citation type="submission" date="2020-09" db="EMBL/GenBank/DDBJ databases">
        <authorList>
            <person name="Sun Q."/>
            <person name="Ohkuma M."/>
        </authorList>
    </citation>
    <scope>NUCLEOTIDE SEQUENCE</scope>
    <source>
        <strain evidence="2">JCM 31311</strain>
    </source>
</reference>
<proteinExistence type="predicted"/>
<dbReference type="EMBL" id="BMQL01000076">
    <property type="protein sequence ID" value="GGR37042.1"/>
    <property type="molecule type" value="Genomic_DNA"/>
</dbReference>
<accession>A0A918FGY0</accession>
<protein>
    <submittedName>
        <fullName evidence="2">Uncharacterized protein</fullName>
    </submittedName>
</protein>
<evidence type="ECO:0000256" key="1">
    <source>
        <dbReference type="SAM" id="Phobius"/>
    </source>
</evidence>
<keyword evidence="1" id="KW-1133">Transmembrane helix</keyword>
<organism evidence="2 3">
    <name type="scientific">Deinococcus ruber</name>
    <dbReference type="NCBI Taxonomy" id="1848197"/>
    <lineage>
        <taxon>Bacteria</taxon>
        <taxon>Thermotogati</taxon>
        <taxon>Deinococcota</taxon>
        <taxon>Deinococci</taxon>
        <taxon>Deinococcales</taxon>
        <taxon>Deinococcaceae</taxon>
        <taxon>Deinococcus</taxon>
    </lineage>
</organism>
<evidence type="ECO:0000313" key="2">
    <source>
        <dbReference type="EMBL" id="GGR37042.1"/>
    </source>
</evidence>
<keyword evidence="3" id="KW-1185">Reference proteome</keyword>
<name>A0A918FGY0_9DEIO</name>
<dbReference type="Proteomes" id="UP000603865">
    <property type="component" value="Unassembled WGS sequence"/>
</dbReference>
<gene>
    <name evidence="2" type="ORF">GCM10008957_53240</name>
</gene>
<comment type="caution">
    <text evidence="2">The sequence shown here is derived from an EMBL/GenBank/DDBJ whole genome shotgun (WGS) entry which is preliminary data.</text>
</comment>
<sequence length="51" mass="5767">MIFSLIAALACVILAVWLGLNHTLWALLPAALAIWFAVDTWRAWGWTKNKE</sequence>
<reference evidence="2" key="1">
    <citation type="journal article" date="2014" name="Int. J. Syst. Evol. Microbiol.">
        <title>Complete genome sequence of Corynebacterium casei LMG S-19264T (=DSM 44701T), isolated from a smear-ripened cheese.</title>
        <authorList>
            <consortium name="US DOE Joint Genome Institute (JGI-PGF)"/>
            <person name="Walter F."/>
            <person name="Albersmeier A."/>
            <person name="Kalinowski J."/>
            <person name="Ruckert C."/>
        </authorList>
    </citation>
    <scope>NUCLEOTIDE SEQUENCE</scope>
    <source>
        <strain evidence="2">JCM 31311</strain>
    </source>
</reference>
<evidence type="ECO:0000313" key="3">
    <source>
        <dbReference type="Proteomes" id="UP000603865"/>
    </source>
</evidence>